<feature type="domain" description="Cyanophage baseplate Pam3 plug gp18" evidence="1">
    <location>
        <begin position="2"/>
        <end position="100"/>
    </location>
</feature>
<proteinExistence type="predicted"/>
<reference evidence="3" key="2">
    <citation type="submission" date="2012-04" db="EMBL/GenBank/DDBJ databases">
        <title>Complete genome sequence of Providencia stuartii clinical isolate MRSN 2154.</title>
        <authorList>
            <person name="Clifford R.J."/>
            <person name="Hang J."/>
            <person name="Riley M.C."/>
            <person name="Onmus-Leone F."/>
            <person name="Kuschner R.A."/>
            <person name="Lesho E.P."/>
            <person name="Waterman P.E."/>
        </authorList>
    </citation>
    <scope>NUCLEOTIDE SEQUENCE [LARGE SCALE GENOMIC DNA]</scope>
    <source>
        <strain evidence="3">MRSN 2154</strain>
    </source>
</reference>
<gene>
    <name evidence="2" type="ordered locus">S70_02110</name>
</gene>
<dbReference type="RefSeq" id="WP_014656229.1">
    <property type="nucleotide sequence ID" value="NC_017731.1"/>
</dbReference>
<dbReference type="InterPro" id="IPR054252">
    <property type="entry name" value="Pam3_gp18"/>
</dbReference>
<name>A0A140NI55_PROSM</name>
<accession>A0A140NI55</accession>
<dbReference type="AlphaFoldDB" id="A0A140NI55"/>
<evidence type="ECO:0000313" key="2">
    <source>
        <dbReference type="EMBL" id="AFH92317.1"/>
    </source>
</evidence>
<dbReference type="PATRIC" id="fig|1157951.4.peg.420"/>
<reference evidence="2 3" key="1">
    <citation type="journal article" date="2012" name="J. Bacteriol.">
        <title>Complete Genome Sequence of Providencia stuartii Clinical Isolate MRSN 2154.</title>
        <authorList>
            <person name="Clifford R.J."/>
            <person name="Hang J."/>
            <person name="Riley M.C."/>
            <person name="Onmus-Leone F."/>
            <person name="Kuschner R.A."/>
            <person name="Lesho E.P."/>
            <person name="Waterman P.E."/>
        </authorList>
    </citation>
    <scope>NUCLEOTIDE SEQUENCE [LARGE SCALE GENOMIC DNA]</scope>
    <source>
        <strain evidence="2 3">MRSN 2154</strain>
    </source>
</reference>
<dbReference type="Pfam" id="PF22479">
    <property type="entry name" value="Pam3_gp18"/>
    <property type="match status" value="1"/>
</dbReference>
<dbReference type="HOGENOM" id="CLU_171917_0_0_6"/>
<sequence length="112" mass="13027">MIYEIPVSNEPIQEQLFTLFGKALKLTLYYNKISKNWQFDLFDTNENKVITQMQGLAVNAPSLIEKNLPFILTLSDKSRFGINSISQSELGERLLLYIVDKGFWYETIRQTT</sequence>
<evidence type="ECO:0000259" key="1">
    <source>
        <dbReference type="Pfam" id="PF22479"/>
    </source>
</evidence>
<organism evidence="2 3">
    <name type="scientific">Providencia stuartii (strain MRSN 2154)</name>
    <dbReference type="NCBI Taxonomy" id="1157951"/>
    <lineage>
        <taxon>Bacteria</taxon>
        <taxon>Pseudomonadati</taxon>
        <taxon>Pseudomonadota</taxon>
        <taxon>Gammaproteobacteria</taxon>
        <taxon>Enterobacterales</taxon>
        <taxon>Morganellaceae</taxon>
        <taxon>Providencia</taxon>
    </lineage>
</organism>
<evidence type="ECO:0000313" key="3">
    <source>
        <dbReference type="Proteomes" id="UP000005012"/>
    </source>
</evidence>
<dbReference type="Proteomes" id="UP000005012">
    <property type="component" value="Chromosome"/>
</dbReference>
<protein>
    <recommendedName>
        <fullName evidence="1">Cyanophage baseplate Pam3 plug gp18 domain-containing protein</fullName>
    </recommendedName>
</protein>
<dbReference type="KEGG" id="psi:S70_02110"/>
<dbReference type="OrthoDB" id="7062076at2"/>
<dbReference type="EMBL" id="CP003488">
    <property type="protein sequence ID" value="AFH92317.1"/>
    <property type="molecule type" value="Genomic_DNA"/>
</dbReference>
<dbReference type="GeneID" id="93518849"/>